<dbReference type="GO" id="GO:0071973">
    <property type="term" value="P:bacterial-type flagellum-dependent cell motility"/>
    <property type="evidence" value="ECO:0007669"/>
    <property type="project" value="InterPro"/>
</dbReference>
<keyword evidence="8" id="KW-0472">Membrane</keyword>
<dbReference type="PANTHER" id="PTHR30534:SF0">
    <property type="entry name" value="FLAGELLAR MOTOR SWITCH PROTEIN FLIG"/>
    <property type="match status" value="1"/>
</dbReference>
<dbReference type="InterPro" id="IPR032779">
    <property type="entry name" value="FliG_M"/>
</dbReference>
<keyword evidence="5" id="KW-1003">Cell membrane</keyword>
<evidence type="ECO:0000256" key="4">
    <source>
        <dbReference type="ARBA" id="ARBA00021870"/>
    </source>
</evidence>
<dbReference type="InterPro" id="IPR023087">
    <property type="entry name" value="Flg_Motor_Flig_C"/>
</dbReference>
<evidence type="ECO:0000259" key="12">
    <source>
        <dbReference type="Pfam" id="PF14842"/>
    </source>
</evidence>
<dbReference type="GO" id="GO:0003774">
    <property type="term" value="F:cytoskeletal motor activity"/>
    <property type="evidence" value="ECO:0007669"/>
    <property type="project" value="InterPro"/>
</dbReference>
<feature type="domain" description="Flagellar motor switch protein FliG N-terminal" evidence="12">
    <location>
        <begin position="11"/>
        <end position="109"/>
    </location>
</feature>
<comment type="subcellular location">
    <subcellularLocation>
        <location evidence="1">Bacterial flagellum basal body</location>
    </subcellularLocation>
    <subcellularLocation>
        <location evidence="2">Cell membrane</location>
        <topology evidence="2">Peripheral membrane protein</topology>
        <orientation evidence="2">Cytoplasmic side</orientation>
    </subcellularLocation>
</comment>
<evidence type="ECO:0000313" key="13">
    <source>
        <dbReference type="EMBL" id="NAZ16730.1"/>
    </source>
</evidence>
<keyword evidence="7" id="KW-0283">Flagellar rotation</keyword>
<keyword evidence="13" id="KW-0969">Cilium</keyword>
<keyword evidence="13" id="KW-0282">Flagellum</keyword>
<evidence type="ECO:0000256" key="1">
    <source>
        <dbReference type="ARBA" id="ARBA00004117"/>
    </source>
</evidence>
<keyword evidence="6" id="KW-0145">Chemotaxis</keyword>
<comment type="similarity">
    <text evidence="3">Belongs to the FliG family.</text>
</comment>
<feature type="domain" description="Flagellar motor switch protein FliG middle" evidence="11">
    <location>
        <begin position="120"/>
        <end position="191"/>
    </location>
</feature>
<dbReference type="PANTHER" id="PTHR30534">
    <property type="entry name" value="FLAGELLAR MOTOR SWITCH PROTEIN FLIG"/>
    <property type="match status" value="1"/>
</dbReference>
<organism evidence="13 14">
    <name type="scientific">Glutamicibacter soli</name>
    <dbReference type="NCBI Taxonomy" id="453836"/>
    <lineage>
        <taxon>Bacteria</taxon>
        <taxon>Bacillati</taxon>
        <taxon>Actinomycetota</taxon>
        <taxon>Actinomycetes</taxon>
        <taxon>Micrococcales</taxon>
        <taxon>Micrococcaceae</taxon>
        <taxon>Glutamicibacter</taxon>
    </lineage>
</organism>
<evidence type="ECO:0000259" key="11">
    <source>
        <dbReference type="Pfam" id="PF14841"/>
    </source>
</evidence>
<sequence length="340" mass="36815">MSQETDSTPRELSGIQKVAVVLMQLDQEQAAEVMRQFNEFESEEIAAELLRLRRVDDEVIQRTLGEVHELATASLVGGRDAASGLLEASFGNEKATIVMNRLSSSTAGSSFEFLEGTDAAHLISLLDGELPQTAALVLGYLRPEVASQVLAGLPSQLRTQIAAALATMGTAVPEAVRVVSEELKRRTGSLVARHEPVEQVGGIQPLVDIINRSDIAVEKEILASLGQFDAALAEEVTSRLLSFADLLRFERRDIQRVLRGVNATTLAFALKGAADELEAVIRENISERTAELLDSEIAVMDRVRVSEVEAARADIVQQIRALEASGEITVRRGDGDDFVS</sequence>
<dbReference type="PRINTS" id="PR00954">
    <property type="entry name" value="FLGMOTORFLIG"/>
</dbReference>
<gene>
    <name evidence="13" type="primary">fliG</name>
    <name evidence="13" type="ORF">GT020_11745</name>
</gene>
<evidence type="ECO:0000313" key="14">
    <source>
        <dbReference type="Proteomes" id="UP000477543"/>
    </source>
</evidence>
<dbReference type="Pfam" id="PF14842">
    <property type="entry name" value="FliG_N"/>
    <property type="match status" value="1"/>
</dbReference>
<comment type="caution">
    <text evidence="13">The sequence shown here is derived from an EMBL/GenBank/DDBJ whole genome shotgun (WGS) entry which is preliminary data.</text>
</comment>
<dbReference type="SUPFAM" id="SSF48029">
    <property type="entry name" value="FliG"/>
    <property type="match status" value="2"/>
</dbReference>
<keyword evidence="9" id="KW-0975">Bacterial flagellum</keyword>
<dbReference type="GO" id="GO:0009425">
    <property type="term" value="C:bacterial-type flagellum basal body"/>
    <property type="evidence" value="ECO:0007669"/>
    <property type="project" value="UniProtKB-SubCell"/>
</dbReference>
<proteinExistence type="inferred from homology"/>
<dbReference type="GO" id="GO:0005886">
    <property type="term" value="C:plasma membrane"/>
    <property type="evidence" value="ECO:0007669"/>
    <property type="project" value="UniProtKB-SubCell"/>
</dbReference>
<dbReference type="AlphaFoldDB" id="A0A6L9G8M9"/>
<accession>A0A6L9G8M9</accession>
<dbReference type="Proteomes" id="UP000477543">
    <property type="component" value="Unassembled WGS sequence"/>
</dbReference>
<evidence type="ECO:0000259" key="10">
    <source>
        <dbReference type="Pfam" id="PF01706"/>
    </source>
</evidence>
<evidence type="ECO:0000256" key="3">
    <source>
        <dbReference type="ARBA" id="ARBA00010299"/>
    </source>
</evidence>
<evidence type="ECO:0000256" key="6">
    <source>
        <dbReference type="ARBA" id="ARBA00022500"/>
    </source>
</evidence>
<dbReference type="EMBL" id="WYDN01000010">
    <property type="protein sequence ID" value="NAZ16730.1"/>
    <property type="molecule type" value="Genomic_DNA"/>
</dbReference>
<dbReference type="GO" id="GO:0006935">
    <property type="term" value="P:chemotaxis"/>
    <property type="evidence" value="ECO:0007669"/>
    <property type="project" value="UniProtKB-KW"/>
</dbReference>
<protein>
    <recommendedName>
        <fullName evidence="4">Flagellar motor switch protein FliG</fullName>
    </recommendedName>
</protein>
<evidence type="ECO:0000256" key="2">
    <source>
        <dbReference type="ARBA" id="ARBA00004413"/>
    </source>
</evidence>
<evidence type="ECO:0000256" key="7">
    <source>
        <dbReference type="ARBA" id="ARBA00022779"/>
    </source>
</evidence>
<keyword evidence="13" id="KW-0966">Cell projection</keyword>
<feature type="domain" description="Flagellar motor switch protein FliG C-terminal" evidence="10">
    <location>
        <begin position="224"/>
        <end position="329"/>
    </location>
</feature>
<dbReference type="InterPro" id="IPR011002">
    <property type="entry name" value="FliG_a-hlx"/>
</dbReference>
<dbReference type="Pfam" id="PF14841">
    <property type="entry name" value="FliG_M"/>
    <property type="match status" value="1"/>
</dbReference>
<dbReference type="RefSeq" id="WP_082344700.1">
    <property type="nucleotide sequence ID" value="NZ_JBNBOD010000002.1"/>
</dbReference>
<dbReference type="Pfam" id="PF01706">
    <property type="entry name" value="FliG_C"/>
    <property type="match status" value="1"/>
</dbReference>
<evidence type="ECO:0000256" key="5">
    <source>
        <dbReference type="ARBA" id="ARBA00022475"/>
    </source>
</evidence>
<dbReference type="InterPro" id="IPR028263">
    <property type="entry name" value="FliG_N"/>
</dbReference>
<evidence type="ECO:0000256" key="8">
    <source>
        <dbReference type="ARBA" id="ARBA00023136"/>
    </source>
</evidence>
<dbReference type="InterPro" id="IPR000090">
    <property type="entry name" value="Flg_Motor_Flig"/>
</dbReference>
<reference evidence="13 14" key="1">
    <citation type="submission" date="2020-01" db="EMBL/GenBank/DDBJ databases">
        <title>Glutamicibacter soli M275.</title>
        <authorList>
            <person name="Meng X."/>
        </authorList>
    </citation>
    <scope>NUCLEOTIDE SEQUENCE [LARGE SCALE GENOMIC DNA]</scope>
    <source>
        <strain evidence="13 14">M275</strain>
    </source>
</reference>
<dbReference type="Gene3D" id="1.10.220.30">
    <property type="match status" value="3"/>
</dbReference>
<name>A0A6L9G8M9_9MICC</name>
<dbReference type="NCBIfam" id="TIGR00207">
    <property type="entry name" value="fliG"/>
    <property type="match status" value="1"/>
</dbReference>
<evidence type="ECO:0000256" key="9">
    <source>
        <dbReference type="ARBA" id="ARBA00023143"/>
    </source>
</evidence>